<sequence>MLENMFDNVPDELLLQLFRYIDFKDFEKLETEFNPLHKAIAKSIRDEIHFVCNATIDYFDENLTLTIRSHRENSNPKTILLSDWENKVKDLECEMLTIKTDRDIPMDLMNQILKFESISDLHYTGPRISDEMLYRFDGAINVEFSIVVNEWPPNYSGPPRLRDIEILNDINSFEDVIDLINREVCITLHMTCETLVNTMDTLSKIVPDFAYYADWRFKISNVPPEYKDEPFETFINEIRKNITIYTRKNSLKRTISYSVLWDEEPWIIEDTSANV</sequence>
<evidence type="ECO:0008006" key="3">
    <source>
        <dbReference type="Google" id="ProtNLM"/>
    </source>
</evidence>
<keyword evidence="2" id="KW-1185">Reference proteome</keyword>
<protein>
    <recommendedName>
        <fullName evidence="3">F-box domain-containing protein</fullName>
    </recommendedName>
</protein>
<accession>A0A9P1J023</accession>
<comment type="caution">
    <text evidence="1">The sequence shown here is derived from an EMBL/GenBank/DDBJ whole genome shotgun (WGS) entry which is preliminary data.</text>
</comment>
<dbReference type="EMBL" id="CANHGI010000006">
    <property type="protein sequence ID" value="CAI5454125.1"/>
    <property type="molecule type" value="Genomic_DNA"/>
</dbReference>
<dbReference type="AlphaFoldDB" id="A0A9P1J023"/>
<evidence type="ECO:0000313" key="2">
    <source>
        <dbReference type="Proteomes" id="UP001152747"/>
    </source>
</evidence>
<dbReference type="Proteomes" id="UP001152747">
    <property type="component" value="Unassembled WGS sequence"/>
</dbReference>
<proteinExistence type="predicted"/>
<gene>
    <name evidence="1" type="ORF">CAMP_LOCUS16762</name>
</gene>
<evidence type="ECO:0000313" key="1">
    <source>
        <dbReference type="EMBL" id="CAI5454125.1"/>
    </source>
</evidence>
<organism evidence="1 2">
    <name type="scientific">Caenorhabditis angaria</name>
    <dbReference type="NCBI Taxonomy" id="860376"/>
    <lineage>
        <taxon>Eukaryota</taxon>
        <taxon>Metazoa</taxon>
        <taxon>Ecdysozoa</taxon>
        <taxon>Nematoda</taxon>
        <taxon>Chromadorea</taxon>
        <taxon>Rhabditida</taxon>
        <taxon>Rhabditina</taxon>
        <taxon>Rhabditomorpha</taxon>
        <taxon>Rhabditoidea</taxon>
        <taxon>Rhabditidae</taxon>
        <taxon>Peloderinae</taxon>
        <taxon>Caenorhabditis</taxon>
    </lineage>
</organism>
<name>A0A9P1J023_9PELO</name>
<reference evidence="1" key="1">
    <citation type="submission" date="2022-11" db="EMBL/GenBank/DDBJ databases">
        <authorList>
            <person name="Kikuchi T."/>
        </authorList>
    </citation>
    <scope>NUCLEOTIDE SEQUENCE</scope>
    <source>
        <strain evidence="1">PS1010</strain>
    </source>
</reference>